<dbReference type="InterPro" id="IPR009057">
    <property type="entry name" value="Homeodomain-like_sf"/>
</dbReference>
<proteinExistence type="predicted"/>
<keyword evidence="2" id="KW-1185">Reference proteome</keyword>
<accession>A0A4P6YGA9</accession>
<dbReference type="OrthoDB" id="9809515at2"/>
<dbReference type="Pfam" id="PF04255">
    <property type="entry name" value="DUF433"/>
    <property type="match status" value="1"/>
</dbReference>
<dbReference type="InterPro" id="IPR007367">
    <property type="entry name" value="DUF433"/>
</dbReference>
<dbReference type="PANTHER" id="PTHR34849:SF3">
    <property type="entry name" value="SSR2962 PROTEIN"/>
    <property type="match status" value="1"/>
</dbReference>
<name>A0A4P6YGA9_9FLAO</name>
<dbReference type="Proteomes" id="UP000291124">
    <property type="component" value="Chromosome"/>
</dbReference>
<dbReference type="AlphaFoldDB" id="A0A4P6YGA9"/>
<dbReference type="PANTHER" id="PTHR34849">
    <property type="entry name" value="SSL5025 PROTEIN"/>
    <property type="match status" value="1"/>
</dbReference>
<sequence length="76" mass="8521">MEFIEINPKIMIGKPVIKGTRITVEQIISMLAQGISIDEILEEYKGLTKPEVLACLQYAEKILEKTTTLDLDKIAS</sequence>
<dbReference type="InterPro" id="IPR036388">
    <property type="entry name" value="WH-like_DNA-bd_sf"/>
</dbReference>
<dbReference type="KEGG" id="fnk:E1750_12535"/>
<reference evidence="2" key="1">
    <citation type="submission" date="2019-03" db="EMBL/GenBank/DDBJ databases">
        <title>Flavobacterium sp.</title>
        <authorList>
            <person name="Kim H."/>
        </authorList>
    </citation>
    <scope>NUCLEOTIDE SEQUENCE [LARGE SCALE GENOMIC DNA]</scope>
    <source>
        <strain evidence="2">GS13</strain>
    </source>
</reference>
<gene>
    <name evidence="1" type="ORF">E1750_12535</name>
</gene>
<protein>
    <submittedName>
        <fullName evidence="1">DUF433 domain-containing protein</fullName>
    </submittedName>
</protein>
<evidence type="ECO:0000313" key="1">
    <source>
        <dbReference type="EMBL" id="QBN19590.1"/>
    </source>
</evidence>
<dbReference type="RefSeq" id="WP_133277107.1">
    <property type="nucleotide sequence ID" value="NZ_CP037933.1"/>
</dbReference>
<dbReference type="EMBL" id="CP037933">
    <property type="protein sequence ID" value="QBN19590.1"/>
    <property type="molecule type" value="Genomic_DNA"/>
</dbReference>
<dbReference type="Gene3D" id="1.10.10.10">
    <property type="entry name" value="Winged helix-like DNA-binding domain superfamily/Winged helix DNA-binding domain"/>
    <property type="match status" value="1"/>
</dbReference>
<dbReference type="SUPFAM" id="SSF46689">
    <property type="entry name" value="Homeodomain-like"/>
    <property type="match status" value="1"/>
</dbReference>
<evidence type="ECO:0000313" key="2">
    <source>
        <dbReference type="Proteomes" id="UP000291124"/>
    </source>
</evidence>
<organism evidence="1 2">
    <name type="scientific">Flavobacterium nackdongense</name>
    <dbReference type="NCBI Taxonomy" id="2547394"/>
    <lineage>
        <taxon>Bacteria</taxon>
        <taxon>Pseudomonadati</taxon>
        <taxon>Bacteroidota</taxon>
        <taxon>Flavobacteriia</taxon>
        <taxon>Flavobacteriales</taxon>
        <taxon>Flavobacteriaceae</taxon>
        <taxon>Flavobacterium</taxon>
    </lineage>
</organism>